<evidence type="ECO:0000256" key="1">
    <source>
        <dbReference type="SAM" id="MobiDB-lite"/>
    </source>
</evidence>
<reference evidence="2 3" key="1">
    <citation type="submission" date="2024-01" db="EMBL/GenBank/DDBJ databases">
        <title>The diversity of rhizobia nodulating Mimosa spp. in eleven states of Brazil covering several biomes is determined by host plant, location, and edaphic factors.</title>
        <authorList>
            <person name="Rouws L."/>
            <person name="Barauna A."/>
            <person name="Beukes C."/>
            <person name="De Faria S.M."/>
            <person name="Gross E."/>
            <person name="Dos Reis Junior F.B."/>
            <person name="Simon M."/>
            <person name="Maluk M."/>
            <person name="Odee D.W."/>
            <person name="Kenicer G."/>
            <person name="Young J.P.W."/>
            <person name="Reis V.M."/>
            <person name="Zilli J."/>
            <person name="James E.K."/>
        </authorList>
    </citation>
    <scope>NUCLEOTIDE SEQUENCE [LARGE SCALE GENOMIC DNA]</scope>
    <source>
        <strain evidence="2 3">JPY164</strain>
    </source>
</reference>
<accession>A0ABU9SES9</accession>
<protein>
    <submittedName>
        <fullName evidence="2">Uncharacterized protein</fullName>
    </submittedName>
</protein>
<dbReference type="Proteomes" id="UP001390669">
    <property type="component" value="Unassembled WGS sequence"/>
</dbReference>
<organism evidence="2 3">
    <name type="scientific">Paraburkholderia guartelaensis</name>
    <dbReference type="NCBI Taxonomy" id="2546446"/>
    <lineage>
        <taxon>Bacteria</taxon>
        <taxon>Pseudomonadati</taxon>
        <taxon>Pseudomonadota</taxon>
        <taxon>Betaproteobacteria</taxon>
        <taxon>Burkholderiales</taxon>
        <taxon>Burkholderiaceae</taxon>
        <taxon>Paraburkholderia</taxon>
    </lineage>
</organism>
<name>A0ABU9SES9_9BURK</name>
<feature type="region of interest" description="Disordered" evidence="1">
    <location>
        <begin position="1"/>
        <end position="40"/>
    </location>
</feature>
<keyword evidence="3" id="KW-1185">Reference proteome</keyword>
<gene>
    <name evidence="2" type="ORF">VSR33_20595</name>
</gene>
<evidence type="ECO:0000313" key="2">
    <source>
        <dbReference type="EMBL" id="MEM5449880.1"/>
    </source>
</evidence>
<dbReference type="EMBL" id="JAYMRW010000008">
    <property type="protein sequence ID" value="MEM5449880.1"/>
    <property type="molecule type" value="Genomic_DNA"/>
</dbReference>
<comment type="caution">
    <text evidence="2">The sequence shown here is derived from an EMBL/GenBank/DDBJ whole genome shotgun (WGS) entry which is preliminary data.</text>
</comment>
<evidence type="ECO:0000313" key="3">
    <source>
        <dbReference type="Proteomes" id="UP001390669"/>
    </source>
</evidence>
<sequence length="114" mass="12655">MNTNDNSSGLSPAIQKKEAPRARRKPIQTNEAPSNRRGNLSRIEALSIEIRSLTEAIVLGADIELLDLMRDEVGSYSRHKAAQEARTWAEQGRLSLETGLMQLERAVRSATKRG</sequence>
<feature type="compositionally biased region" description="Polar residues" evidence="1">
    <location>
        <begin position="1"/>
        <end position="10"/>
    </location>
</feature>
<feature type="compositionally biased region" description="Polar residues" evidence="1">
    <location>
        <begin position="27"/>
        <end position="38"/>
    </location>
</feature>
<proteinExistence type="predicted"/>
<dbReference type="RefSeq" id="WP_406952852.1">
    <property type="nucleotide sequence ID" value="NZ_JAYMRW010000008.1"/>
</dbReference>